<accession>A0ABY6ZTB6</accession>
<keyword evidence="7 9" id="KW-0378">Hydrolase</keyword>
<dbReference type="PANTHER" id="PTHR11054:SF0">
    <property type="entry name" value="6-PHOSPHOGLUCONOLACTONASE"/>
    <property type="match status" value="1"/>
</dbReference>
<evidence type="ECO:0000256" key="1">
    <source>
        <dbReference type="ARBA" id="ARBA00000832"/>
    </source>
</evidence>
<evidence type="ECO:0000313" key="9">
    <source>
        <dbReference type="EMBL" id="WAI48083.1"/>
    </source>
</evidence>
<comment type="function">
    <text evidence="2 7">Hydrolysis of 6-phosphogluconolactone to 6-phosphogluconate.</text>
</comment>
<comment type="similarity">
    <text evidence="4 7">Belongs to the glucosamine/galactosamine-6-phosphate isomerase family. 6-phosphogluconolactonase subfamily.</text>
</comment>
<dbReference type="InterPro" id="IPR039104">
    <property type="entry name" value="6PGL"/>
</dbReference>
<dbReference type="Pfam" id="PF01182">
    <property type="entry name" value="Glucosamine_iso"/>
    <property type="match status" value="1"/>
</dbReference>
<name>A0ABY6ZTB6_9PSED</name>
<proteinExistence type="inferred from homology"/>
<dbReference type="CDD" id="cd01400">
    <property type="entry name" value="6PGL"/>
    <property type="match status" value="1"/>
</dbReference>
<evidence type="ECO:0000313" key="10">
    <source>
        <dbReference type="Proteomes" id="UP001163624"/>
    </source>
</evidence>
<evidence type="ECO:0000259" key="8">
    <source>
        <dbReference type="Pfam" id="PF01182"/>
    </source>
</evidence>
<dbReference type="EC" id="3.1.1.31" evidence="5 7"/>
<dbReference type="InterPro" id="IPR005900">
    <property type="entry name" value="6-phosphogluconolactonase_DevB"/>
</dbReference>
<evidence type="ECO:0000256" key="2">
    <source>
        <dbReference type="ARBA" id="ARBA00002681"/>
    </source>
</evidence>
<dbReference type="Proteomes" id="UP001163624">
    <property type="component" value="Chromosome"/>
</dbReference>
<organism evidence="9 10">
    <name type="scientific">Pseudomonas triclosanedens</name>
    <dbReference type="NCBI Taxonomy" id="2961893"/>
    <lineage>
        <taxon>Bacteria</taxon>
        <taxon>Pseudomonadati</taxon>
        <taxon>Pseudomonadota</taxon>
        <taxon>Gammaproteobacteria</taxon>
        <taxon>Pseudomonadales</taxon>
        <taxon>Pseudomonadaceae</taxon>
        <taxon>Pseudomonas</taxon>
    </lineage>
</organism>
<reference evidence="9" key="1">
    <citation type="submission" date="2022-11" db="EMBL/GenBank/DDBJ databases">
        <title>Pseudomonas triclosanedens sp. nov., a triclosan degrader isolated from activated sludge.</title>
        <authorList>
            <person name="Yin Y."/>
            <person name="Lu Z."/>
        </authorList>
    </citation>
    <scope>NUCLEOTIDE SEQUENCE</scope>
    <source>
        <strain evidence="9">ZM23</strain>
    </source>
</reference>
<dbReference type="NCBIfam" id="TIGR01198">
    <property type="entry name" value="pgl"/>
    <property type="match status" value="1"/>
</dbReference>
<evidence type="ECO:0000256" key="5">
    <source>
        <dbReference type="ARBA" id="ARBA00013198"/>
    </source>
</evidence>
<dbReference type="SUPFAM" id="SSF100950">
    <property type="entry name" value="NagB/RpiA/CoA transferase-like"/>
    <property type="match status" value="1"/>
</dbReference>
<gene>
    <name evidence="7 9" type="primary">pgl</name>
    <name evidence="9" type="ORF">OU419_20280</name>
</gene>
<dbReference type="PANTHER" id="PTHR11054">
    <property type="entry name" value="6-PHOSPHOGLUCONOLACTONASE"/>
    <property type="match status" value="1"/>
</dbReference>
<feature type="domain" description="Glucosamine/galactosamine-6-phosphate isomerase" evidence="8">
    <location>
        <begin position="20"/>
        <end position="227"/>
    </location>
</feature>
<evidence type="ECO:0000256" key="7">
    <source>
        <dbReference type="RuleBase" id="RU365095"/>
    </source>
</evidence>
<dbReference type="InterPro" id="IPR037171">
    <property type="entry name" value="NagB/RpiA_transferase-like"/>
</dbReference>
<evidence type="ECO:0000256" key="3">
    <source>
        <dbReference type="ARBA" id="ARBA00004961"/>
    </source>
</evidence>
<dbReference type="InterPro" id="IPR006148">
    <property type="entry name" value="Glc/Gal-6P_isomerase"/>
</dbReference>
<dbReference type="Gene3D" id="3.40.50.1360">
    <property type="match status" value="1"/>
</dbReference>
<dbReference type="RefSeq" id="WP_254474749.1">
    <property type="nucleotide sequence ID" value="NZ_CP113432.1"/>
</dbReference>
<keyword evidence="10" id="KW-1185">Reference proteome</keyword>
<evidence type="ECO:0000256" key="6">
    <source>
        <dbReference type="ARBA" id="ARBA00020337"/>
    </source>
</evidence>
<protein>
    <recommendedName>
        <fullName evidence="6 7">6-phosphogluconolactonase</fullName>
        <shortName evidence="7">6PGL</shortName>
        <ecNumber evidence="5 7">3.1.1.31</ecNumber>
    </recommendedName>
</protein>
<dbReference type="EMBL" id="CP113432">
    <property type="protein sequence ID" value="WAI48083.1"/>
    <property type="molecule type" value="Genomic_DNA"/>
</dbReference>
<comment type="catalytic activity">
    <reaction evidence="1 7">
        <text>6-phospho-D-glucono-1,5-lactone + H2O = 6-phospho-D-gluconate + H(+)</text>
        <dbReference type="Rhea" id="RHEA:12556"/>
        <dbReference type="ChEBI" id="CHEBI:15377"/>
        <dbReference type="ChEBI" id="CHEBI:15378"/>
        <dbReference type="ChEBI" id="CHEBI:57955"/>
        <dbReference type="ChEBI" id="CHEBI:58759"/>
        <dbReference type="EC" id="3.1.1.31"/>
    </reaction>
</comment>
<comment type="pathway">
    <text evidence="3 7">Carbohydrate degradation; pentose phosphate pathway; D-ribulose 5-phosphate from D-glucose 6-phosphate (oxidative stage): step 2/3.</text>
</comment>
<evidence type="ECO:0000256" key="4">
    <source>
        <dbReference type="ARBA" id="ARBA00010662"/>
    </source>
</evidence>
<sequence>MAIFEPKLMEGMAWKTWNSPAEQAKGLADAVADALREALIERGRALLVVSGGRSPAAFLEALSGALLDWSNVAVSLADERWVPESHPDSNAGLLRRHLFKGAAAKARFIGLYQPAASLEEAADKADQFLGELALPIDVLVLGMGDDGHTASLFPSSPGLVEALDPSSPRRCLPMWAPAVPHQRLTLTRAVLQNARVQLLAIQGEAKLATLSQALSDNDELRMPVSAFLRLPLSIHWCP</sequence>
<dbReference type="GO" id="GO:0017057">
    <property type="term" value="F:6-phosphogluconolactonase activity"/>
    <property type="evidence" value="ECO:0007669"/>
    <property type="project" value="UniProtKB-EC"/>
</dbReference>